<dbReference type="Proteomes" id="UP000078148">
    <property type="component" value="Chromosome"/>
</dbReference>
<protein>
    <submittedName>
        <fullName evidence="1">Uncharacterized protein</fullName>
    </submittedName>
</protein>
<reference evidence="2" key="1">
    <citation type="submission" date="2015-10" db="EMBL/GenBank/DDBJ databases">
        <title>Genome of Paenibacillus bovis sp. nov.</title>
        <authorList>
            <person name="Wu Z."/>
            <person name="Gao C."/>
            <person name="Liu Z."/>
            <person name="Zheng H."/>
        </authorList>
    </citation>
    <scope>NUCLEOTIDE SEQUENCE [LARGE SCALE GENOMIC DNA]</scope>
    <source>
        <strain evidence="2">BD3526</strain>
    </source>
</reference>
<name>A0A172ZB08_9BACL</name>
<dbReference type="EMBL" id="CP013023">
    <property type="protein sequence ID" value="ANF94821.1"/>
    <property type="molecule type" value="Genomic_DNA"/>
</dbReference>
<sequence length="165" mass="18781">MYQKNSNAESIRNHVLEYLQKEGKTGFAVIRKYLEQLPENYSDGSIIGALRTIADREPRIVKIKEGTAAYYDLAENQTQIQTQPPVASSSIRELHMSAPHVDQEPHTVLIQEIEQLIIDLNMKTQELNILMLEGKVKDRDAYYMGLAIKANELQTIVLQNKLTKA</sequence>
<organism evidence="1 2">
    <name type="scientific">Paenibacillus bovis</name>
    <dbReference type="NCBI Taxonomy" id="1616788"/>
    <lineage>
        <taxon>Bacteria</taxon>
        <taxon>Bacillati</taxon>
        <taxon>Bacillota</taxon>
        <taxon>Bacilli</taxon>
        <taxon>Bacillales</taxon>
        <taxon>Paenibacillaceae</taxon>
        <taxon>Paenibacillus</taxon>
    </lineage>
</organism>
<dbReference type="RefSeq" id="WP_060531165.1">
    <property type="nucleotide sequence ID" value="NZ_CP013023.1"/>
</dbReference>
<dbReference type="AlphaFoldDB" id="A0A172ZB08"/>
<dbReference type="OrthoDB" id="2604667at2"/>
<proteinExistence type="predicted"/>
<keyword evidence="2" id="KW-1185">Reference proteome</keyword>
<evidence type="ECO:0000313" key="1">
    <source>
        <dbReference type="EMBL" id="ANF94821.1"/>
    </source>
</evidence>
<gene>
    <name evidence="1" type="ORF">AR543_01420</name>
</gene>
<dbReference type="KEGG" id="pbv:AR543_01420"/>
<evidence type="ECO:0000313" key="2">
    <source>
        <dbReference type="Proteomes" id="UP000078148"/>
    </source>
</evidence>
<accession>A0A172ZB08</accession>
<reference evidence="1 2" key="2">
    <citation type="journal article" date="2016" name="Int. J. Syst. Evol. Microbiol.">
        <title>Paenibacillus bovis sp. nov., isolated from raw yak (Bos grunniens) milk.</title>
        <authorList>
            <person name="Gao C."/>
            <person name="Han J."/>
            <person name="Liu Z."/>
            <person name="Xu X."/>
            <person name="Hang F."/>
            <person name="Wu Z."/>
        </authorList>
    </citation>
    <scope>NUCLEOTIDE SEQUENCE [LARGE SCALE GENOMIC DNA]</scope>
    <source>
        <strain evidence="1 2">BD3526</strain>
    </source>
</reference>